<dbReference type="CDD" id="cd11642">
    <property type="entry name" value="SUMT"/>
    <property type="match status" value="1"/>
</dbReference>
<dbReference type="InterPro" id="IPR014777">
    <property type="entry name" value="4pyrrole_Mease_sub1"/>
</dbReference>
<dbReference type="RefSeq" id="WP_060916767.1">
    <property type="nucleotide sequence ID" value="NZ_CAXUJS010000008.1"/>
</dbReference>
<evidence type="ECO:0000259" key="7">
    <source>
        <dbReference type="Pfam" id="PF00590"/>
    </source>
</evidence>
<dbReference type="InterPro" id="IPR014776">
    <property type="entry name" value="4pyrrole_Mease_sub2"/>
</dbReference>
<dbReference type="STRING" id="1261.HMPREF3195_01896"/>
<comment type="caution">
    <text evidence="9">The sequence shown here is derived from an EMBL/GenBank/DDBJ whole genome shotgun (WGS) entry which is preliminary data.</text>
</comment>
<accession>A0A135YLP3</accession>
<keyword evidence="3 6" id="KW-0808">Transferase</keyword>
<dbReference type="Proteomes" id="UP000070326">
    <property type="component" value="Unassembled WGS sequence"/>
</dbReference>
<dbReference type="PANTHER" id="PTHR45790:SF3">
    <property type="entry name" value="S-ADENOSYL-L-METHIONINE-DEPENDENT UROPORPHYRINOGEN III METHYLTRANSFERASE, CHLOROPLASTIC"/>
    <property type="match status" value="1"/>
</dbReference>
<dbReference type="InterPro" id="IPR050161">
    <property type="entry name" value="Siro_Cobalamin_biosynth"/>
</dbReference>
<evidence type="ECO:0000256" key="3">
    <source>
        <dbReference type="ARBA" id="ARBA00022679"/>
    </source>
</evidence>
<dbReference type="SUPFAM" id="SSF69618">
    <property type="entry name" value="HemD-like"/>
    <property type="match status" value="1"/>
</dbReference>
<dbReference type="InterPro" id="IPR000878">
    <property type="entry name" value="4pyrrol_Mease"/>
</dbReference>
<keyword evidence="2 6" id="KW-0489">Methyltransferase</keyword>
<dbReference type="EMBL" id="LSQZ01000099">
    <property type="protein sequence ID" value="KXI10310.1"/>
    <property type="molecule type" value="Genomic_DNA"/>
</dbReference>
<dbReference type="NCBIfam" id="NF004790">
    <property type="entry name" value="PRK06136.1"/>
    <property type="match status" value="1"/>
</dbReference>
<dbReference type="Pfam" id="PF02602">
    <property type="entry name" value="HEM4"/>
    <property type="match status" value="1"/>
</dbReference>
<keyword evidence="5" id="KW-0627">Porphyrin biosynthesis</keyword>
<proteinExistence type="inferred from homology"/>
<feature type="domain" description="Tetrapyrrole methylase" evidence="7">
    <location>
        <begin position="3"/>
        <end position="213"/>
    </location>
</feature>
<dbReference type="Pfam" id="PF00590">
    <property type="entry name" value="TP_methylase"/>
    <property type="match status" value="1"/>
</dbReference>
<dbReference type="InterPro" id="IPR003043">
    <property type="entry name" value="Uropor_MeTrfase_CS"/>
</dbReference>
<dbReference type="GO" id="GO:0032259">
    <property type="term" value="P:methylation"/>
    <property type="evidence" value="ECO:0007669"/>
    <property type="project" value="UniProtKB-KW"/>
</dbReference>
<name>A0A135YLP3_9FIRM</name>
<dbReference type="NCBIfam" id="TIGR01469">
    <property type="entry name" value="cobA_cysG_Cterm"/>
    <property type="match status" value="1"/>
</dbReference>
<dbReference type="FunFam" id="3.40.1010.10:FF:000001">
    <property type="entry name" value="Siroheme synthase"/>
    <property type="match status" value="1"/>
</dbReference>
<evidence type="ECO:0000256" key="1">
    <source>
        <dbReference type="ARBA" id="ARBA00012162"/>
    </source>
</evidence>
<dbReference type="InterPro" id="IPR035996">
    <property type="entry name" value="4pyrrol_Methylase_sf"/>
</dbReference>
<dbReference type="EC" id="2.1.1.107" evidence="1"/>
<dbReference type="eggNOG" id="COG0007">
    <property type="taxonomic scope" value="Bacteria"/>
</dbReference>
<evidence type="ECO:0000256" key="4">
    <source>
        <dbReference type="ARBA" id="ARBA00022691"/>
    </source>
</evidence>
<dbReference type="Gene3D" id="3.40.1010.10">
    <property type="entry name" value="Cobalt-precorrin-4 Transmethylase, Domain 1"/>
    <property type="match status" value="1"/>
</dbReference>
<evidence type="ECO:0000256" key="6">
    <source>
        <dbReference type="RuleBase" id="RU003960"/>
    </source>
</evidence>
<evidence type="ECO:0000256" key="2">
    <source>
        <dbReference type="ARBA" id="ARBA00022603"/>
    </source>
</evidence>
<evidence type="ECO:0000256" key="5">
    <source>
        <dbReference type="ARBA" id="ARBA00023244"/>
    </source>
</evidence>
<reference evidence="9 10" key="1">
    <citation type="submission" date="2016-02" db="EMBL/GenBank/DDBJ databases">
        <authorList>
            <person name="Wen L."/>
            <person name="He K."/>
            <person name="Yang H."/>
        </authorList>
    </citation>
    <scope>NUCLEOTIDE SEQUENCE [LARGE SCALE GENOMIC DNA]</scope>
    <source>
        <strain evidence="9 10">MJR8628A</strain>
    </source>
</reference>
<dbReference type="PROSITE" id="PS00840">
    <property type="entry name" value="SUMT_2"/>
    <property type="match status" value="1"/>
</dbReference>
<dbReference type="GO" id="GO:0004852">
    <property type="term" value="F:uroporphyrinogen-III synthase activity"/>
    <property type="evidence" value="ECO:0007669"/>
    <property type="project" value="InterPro"/>
</dbReference>
<keyword evidence="4" id="KW-0949">S-adenosyl-L-methionine</keyword>
<evidence type="ECO:0000313" key="10">
    <source>
        <dbReference type="Proteomes" id="UP000070326"/>
    </source>
</evidence>
<feature type="domain" description="Tetrapyrrole biosynthesis uroporphyrinogen III synthase" evidence="8">
    <location>
        <begin position="268"/>
        <end position="510"/>
    </location>
</feature>
<dbReference type="GO" id="GO:0004851">
    <property type="term" value="F:uroporphyrin-III C-methyltransferase activity"/>
    <property type="evidence" value="ECO:0007669"/>
    <property type="project" value="UniProtKB-EC"/>
</dbReference>
<dbReference type="Gene3D" id="3.40.50.10090">
    <property type="match status" value="2"/>
</dbReference>
<protein>
    <recommendedName>
        <fullName evidence="1">uroporphyrinogen-III C-methyltransferase</fullName>
        <ecNumber evidence="1">2.1.1.107</ecNumber>
    </recommendedName>
</protein>
<dbReference type="InterPro" id="IPR006366">
    <property type="entry name" value="CobA/CysG_C"/>
</dbReference>
<dbReference type="InterPro" id="IPR036108">
    <property type="entry name" value="4pyrrol_syn_uPrphyn_synt_sf"/>
</dbReference>
<dbReference type="PANTHER" id="PTHR45790">
    <property type="entry name" value="SIROHEME SYNTHASE-RELATED"/>
    <property type="match status" value="1"/>
</dbReference>
<comment type="similarity">
    <text evidence="6">Belongs to the precorrin methyltransferase family.</text>
</comment>
<dbReference type="PATRIC" id="fig|1261.3.peg.948"/>
<dbReference type="AlphaFoldDB" id="A0A135YLP3"/>
<dbReference type="GO" id="GO:0019354">
    <property type="term" value="P:siroheme biosynthetic process"/>
    <property type="evidence" value="ECO:0007669"/>
    <property type="project" value="InterPro"/>
</dbReference>
<gene>
    <name evidence="9" type="ORF">HMPREF3195_01896</name>
</gene>
<dbReference type="SUPFAM" id="SSF53790">
    <property type="entry name" value="Tetrapyrrole methylase"/>
    <property type="match status" value="1"/>
</dbReference>
<dbReference type="InterPro" id="IPR003754">
    <property type="entry name" value="4pyrrol_synth_uPrphyn_synth"/>
</dbReference>
<evidence type="ECO:0000313" key="9">
    <source>
        <dbReference type="EMBL" id="KXI10310.1"/>
    </source>
</evidence>
<sequence>MAKVYVVGAGPGDKGLISVKGMDAIKKADAIVYDRLVDENILLYAKDGCQMIYVGKQPHKHTMKQEEINQVLVELGQKNMDVVRLKGGDPYVFGRGSEEIEALVDAGVDFELVPGVTSAIGGLAYAGIPVTSRNMSSAFHVITGNGKNSTDVDVDWELLARAKGTLIFLMGVANISTIVDRLVSNGKAPNTPAAFVSWATWYDQKTYVTDLRSAVETVEKEAIKAPSIFVVGDVVNLREKLSYIEDRPLHSKTIALTRDTRQALKWLPKIEERGARTLILPSIKIEPSHVDLYPDAEKPIFAGYDCLTFTSPNGVKYFMQAMKDSYLDIRSLASIKIACLGHGTLDELMSYGVQPDILTFESNGGSLSEAIAGYYEHMLLTGETRRTAKKIKKVILAGSNLSGESLKEGLKKHRIKLDVLEVYTNKPNIDHYQMIEDKIASTRIDYMVFASPSSFYSISDLVKEDKDDSLGQRLSDIKSVAIGKTTARAMLDMGYEPTIVSDEPSIDRILDLIEEDINKEDK</sequence>
<evidence type="ECO:0000259" key="8">
    <source>
        <dbReference type="Pfam" id="PF02602"/>
    </source>
</evidence>
<organism evidence="9 10">
    <name type="scientific">Peptostreptococcus anaerobius</name>
    <dbReference type="NCBI Taxonomy" id="1261"/>
    <lineage>
        <taxon>Bacteria</taxon>
        <taxon>Bacillati</taxon>
        <taxon>Bacillota</taxon>
        <taxon>Clostridia</taxon>
        <taxon>Peptostreptococcales</taxon>
        <taxon>Peptostreptococcaceae</taxon>
        <taxon>Peptostreptococcus</taxon>
    </lineage>
</organism>
<dbReference type="FunFam" id="3.30.950.10:FF:000001">
    <property type="entry name" value="Siroheme synthase"/>
    <property type="match status" value="1"/>
</dbReference>
<dbReference type="Gene3D" id="3.30.950.10">
    <property type="entry name" value="Methyltransferase, Cobalt-precorrin-4 Transmethylase, Domain 2"/>
    <property type="match status" value="1"/>
</dbReference>
<dbReference type="CDD" id="cd06578">
    <property type="entry name" value="HemD"/>
    <property type="match status" value="1"/>
</dbReference>